<evidence type="ECO:0000256" key="2">
    <source>
        <dbReference type="ARBA" id="ARBA00022889"/>
    </source>
</evidence>
<feature type="domain" description="Chaplin" evidence="4">
    <location>
        <begin position="61"/>
        <end position="99"/>
    </location>
</feature>
<dbReference type="AlphaFoldDB" id="A0A368SXE4"/>
<protein>
    <recommendedName>
        <fullName evidence="4">Chaplin domain-containing protein</fullName>
    </recommendedName>
</protein>
<reference evidence="5 6" key="1">
    <citation type="submission" date="2018-04" db="EMBL/GenBank/DDBJ databases">
        <title>Novel actinobacteria from marine sediment.</title>
        <authorList>
            <person name="Ng Z.Y."/>
            <person name="Tan G.Y.A."/>
        </authorList>
    </citation>
    <scope>NUCLEOTIDE SEQUENCE [LARGE SCALE GENOMIC DNA]</scope>
    <source>
        <strain evidence="5 6">TPS81</strain>
    </source>
</reference>
<evidence type="ECO:0000313" key="6">
    <source>
        <dbReference type="Proteomes" id="UP000253318"/>
    </source>
</evidence>
<keyword evidence="3" id="KW-0034">Amyloid</keyword>
<sequence>DVITSGNGSAVGGNQLVVDGDVPVNLSGNAIAAVLGVAGAAVEDADAVVLEDGGDVVTSGNGSLVGGNQAVVDLDVPVNVTGNAVGAVGGVAGAAAQDT</sequence>
<evidence type="ECO:0000313" key="5">
    <source>
        <dbReference type="EMBL" id="RCV47191.1"/>
    </source>
</evidence>
<comment type="caution">
    <text evidence="5">The sequence shown here is derived from an EMBL/GenBank/DDBJ whole genome shotgun (WGS) entry which is preliminary data.</text>
</comment>
<keyword evidence="2" id="KW-0130">Cell adhesion</keyword>
<keyword evidence="6" id="KW-1185">Reference proteome</keyword>
<accession>A0A368SXE4</accession>
<feature type="non-terminal residue" evidence="5">
    <location>
        <position position="99"/>
    </location>
</feature>
<keyword evidence="1" id="KW-0964">Secreted</keyword>
<dbReference type="GO" id="GO:0007155">
    <property type="term" value="P:cell adhesion"/>
    <property type="evidence" value="ECO:0007669"/>
    <property type="project" value="UniProtKB-KW"/>
</dbReference>
<name>A0A368SXE4_9ACTN</name>
<gene>
    <name evidence="5" type="ORF">DEF24_27495</name>
</gene>
<evidence type="ECO:0000259" key="4">
    <source>
        <dbReference type="PROSITE" id="PS51884"/>
    </source>
</evidence>
<organism evidence="5 6">
    <name type="scientific">Marinitenerispora sediminis</name>
    <dbReference type="NCBI Taxonomy" id="1931232"/>
    <lineage>
        <taxon>Bacteria</taxon>
        <taxon>Bacillati</taxon>
        <taxon>Actinomycetota</taxon>
        <taxon>Actinomycetes</taxon>
        <taxon>Streptosporangiales</taxon>
        <taxon>Nocardiopsidaceae</taxon>
        <taxon>Marinitenerispora</taxon>
    </lineage>
</organism>
<dbReference type="Proteomes" id="UP000253318">
    <property type="component" value="Unassembled WGS sequence"/>
</dbReference>
<feature type="non-terminal residue" evidence="5">
    <location>
        <position position="1"/>
    </location>
</feature>
<proteinExistence type="predicted"/>
<dbReference type="EMBL" id="QEIN01000600">
    <property type="protein sequence ID" value="RCV47191.1"/>
    <property type="molecule type" value="Genomic_DNA"/>
</dbReference>
<evidence type="ECO:0000256" key="3">
    <source>
        <dbReference type="ARBA" id="ARBA00023087"/>
    </source>
</evidence>
<dbReference type="PROSITE" id="PS51884">
    <property type="entry name" value="CHAPLIN"/>
    <property type="match status" value="1"/>
</dbReference>
<evidence type="ECO:0000256" key="1">
    <source>
        <dbReference type="ARBA" id="ARBA00022512"/>
    </source>
</evidence>
<keyword evidence="1" id="KW-0134">Cell wall</keyword>
<dbReference type="InterPro" id="IPR005528">
    <property type="entry name" value="ChpA-H"/>
</dbReference>